<dbReference type="InterPro" id="IPR026891">
    <property type="entry name" value="Fn3-like"/>
</dbReference>
<dbReference type="InterPro" id="IPR037524">
    <property type="entry name" value="PA14/GLEYA"/>
</dbReference>
<feature type="domain" description="PA14" evidence="11">
    <location>
        <begin position="405"/>
        <end position="560"/>
    </location>
</feature>
<dbReference type="InterPro" id="IPR050288">
    <property type="entry name" value="Cellulose_deg_GH3"/>
</dbReference>
<comment type="catalytic activity">
    <reaction evidence="1 10">
        <text>Hydrolysis of terminal, non-reducing beta-D-glucosyl residues with release of beta-D-glucose.</text>
        <dbReference type="EC" id="3.2.1.21"/>
    </reaction>
</comment>
<keyword evidence="6" id="KW-0325">Glycoprotein</keyword>
<evidence type="ECO:0000256" key="9">
    <source>
        <dbReference type="ARBA" id="ARBA00023326"/>
    </source>
</evidence>
<dbReference type="UniPathway" id="UPA00696"/>
<dbReference type="GO" id="GO:0030245">
    <property type="term" value="P:cellulose catabolic process"/>
    <property type="evidence" value="ECO:0007669"/>
    <property type="project" value="UniProtKB-UniPathway"/>
</dbReference>
<name>A0A0B7K316_BIOOC</name>
<evidence type="ECO:0000256" key="1">
    <source>
        <dbReference type="ARBA" id="ARBA00000448"/>
    </source>
</evidence>
<keyword evidence="9 10" id="KW-0624">Polysaccharide degradation</keyword>
<dbReference type="Pfam" id="PF01915">
    <property type="entry name" value="Glyco_hydro_3_C"/>
    <property type="match status" value="1"/>
</dbReference>
<comment type="pathway">
    <text evidence="2 10">Glycan metabolism; cellulose degradation.</text>
</comment>
<evidence type="ECO:0000256" key="7">
    <source>
        <dbReference type="ARBA" id="ARBA00023277"/>
    </source>
</evidence>
<dbReference type="Gene3D" id="3.20.20.300">
    <property type="entry name" value="Glycoside hydrolase, family 3, N-terminal domain"/>
    <property type="match status" value="1"/>
</dbReference>
<dbReference type="PROSITE" id="PS00775">
    <property type="entry name" value="GLYCOSYL_HYDROL_F3"/>
    <property type="match status" value="1"/>
</dbReference>
<evidence type="ECO:0000259" key="11">
    <source>
        <dbReference type="PROSITE" id="PS51820"/>
    </source>
</evidence>
<evidence type="ECO:0000313" key="12">
    <source>
        <dbReference type="EMBL" id="CEO49270.1"/>
    </source>
</evidence>
<dbReference type="Pfam" id="PF00933">
    <property type="entry name" value="Glyco_hydro_3"/>
    <property type="match status" value="1"/>
</dbReference>
<sequence>MGDPPSDAELRALISQLTLGEKISMLSGKNVWETFDVERLGIPSLKVTDGPNGARGGSFFDGTTAACFPSCVSLAATFNRGLASRVGAALGQEAETKGAYVVLGPTVCGHRSPLGGRNFEAFSEDPLLSGELAAEYVKGLQSQRVGATVKHFVANEQDTKRFTVNETISERALREIYLRPFEIVVKSADPWCMMTSYPKVNGRHVDAQPAFINDILRKEWGFQGLVMSDWGATSDAVSSITNGLNLEMPGPPNRRKPEIVQKAVDEGLVKVNDIDEHVFSLLNLLRRTGKFSYRREPRDEQAVVRPEHNALIREAGAEGIVLLKNSKKTLPIGTPKSKRIALLGPLTRHAAAHGGGSASLNCHYKVTPYDAFQQRLGQTCELSYSKGTHIFRVLPDLEAGAVNRNNNPGFIAEFFSNPNFSGKPFYHEEYPRGAFTTLMNTKVAGIAESVRFTTKYSPPTSGKHYLSFSGLGPSKLFIDGELVSNQVKESKDSMGFLLGVQDEHRFQYDFDSNKSYDVVIESVPSQVNNSDLFLLEGQIAAHLGFVAQAEMEADLLTEAVALAKSADIAICFVGNTAQWETEGQDMASMTLPADGSQDGLVAEVAKANTNTVVVITTGVPVEMPWLDQVSAVLQGWYAGQEIGNAIADVLLGDVNPSGKLPVSWPRKYEHTACFGHFGLDSFETQQVTYVEGVNVGYRHFDQLYETEKEVLFPFGFGLSYSTFEISNASLEGSFSQSTDGPVDITVKIQNTSSRKGAETIQIYLTAPNRGSKGRPPKSLVAFEKVSLEPSEKKDVRLSFKKDAAAYWIDSPAEAGGQVWRVESGRHEVLICTSSNPSDTHVRCALDIIEGFDFNP</sequence>
<keyword evidence="5 10" id="KW-0378">Hydrolase</keyword>
<dbReference type="Pfam" id="PF14310">
    <property type="entry name" value="Fn3-like"/>
    <property type="match status" value="1"/>
</dbReference>
<protein>
    <recommendedName>
        <fullName evidence="4 10">beta-glucosidase</fullName>
        <ecNumber evidence="4 10">3.2.1.21</ecNumber>
    </recommendedName>
</protein>
<dbReference type="InterPro" id="IPR019800">
    <property type="entry name" value="Glyco_hydro_3_AS"/>
</dbReference>
<keyword evidence="7 10" id="KW-0119">Carbohydrate metabolism</keyword>
<dbReference type="InterPro" id="IPR013783">
    <property type="entry name" value="Ig-like_fold"/>
</dbReference>
<organism evidence="12">
    <name type="scientific">Bionectria ochroleuca</name>
    <name type="common">Gliocladium roseum</name>
    <dbReference type="NCBI Taxonomy" id="29856"/>
    <lineage>
        <taxon>Eukaryota</taxon>
        <taxon>Fungi</taxon>
        <taxon>Dikarya</taxon>
        <taxon>Ascomycota</taxon>
        <taxon>Pezizomycotina</taxon>
        <taxon>Sordariomycetes</taxon>
        <taxon>Hypocreomycetidae</taxon>
        <taxon>Hypocreales</taxon>
        <taxon>Bionectriaceae</taxon>
        <taxon>Clonostachys</taxon>
    </lineage>
</organism>
<evidence type="ECO:0000256" key="8">
    <source>
        <dbReference type="ARBA" id="ARBA00023295"/>
    </source>
</evidence>
<dbReference type="EMBL" id="CDPU01000013">
    <property type="protein sequence ID" value="CEO49270.1"/>
    <property type="molecule type" value="Genomic_DNA"/>
</dbReference>
<dbReference type="InterPro" id="IPR002772">
    <property type="entry name" value="Glyco_hydro_3_C"/>
</dbReference>
<accession>A0A0B7K316</accession>
<dbReference type="Gene3D" id="3.40.50.1700">
    <property type="entry name" value="Glycoside hydrolase family 3 C-terminal domain"/>
    <property type="match status" value="1"/>
</dbReference>
<dbReference type="InterPro" id="IPR036881">
    <property type="entry name" value="Glyco_hydro_3_C_sf"/>
</dbReference>
<evidence type="ECO:0000256" key="10">
    <source>
        <dbReference type="RuleBase" id="RU361161"/>
    </source>
</evidence>
<comment type="similarity">
    <text evidence="3 10">Belongs to the glycosyl hydrolase 3 family.</text>
</comment>
<dbReference type="Pfam" id="PF07691">
    <property type="entry name" value="PA14"/>
    <property type="match status" value="1"/>
</dbReference>
<evidence type="ECO:0000256" key="2">
    <source>
        <dbReference type="ARBA" id="ARBA00004987"/>
    </source>
</evidence>
<dbReference type="PRINTS" id="PR00133">
    <property type="entry name" value="GLHYDRLASE3"/>
</dbReference>
<dbReference type="GO" id="GO:0008422">
    <property type="term" value="F:beta-glucosidase activity"/>
    <property type="evidence" value="ECO:0007669"/>
    <property type="project" value="UniProtKB-EC"/>
</dbReference>
<evidence type="ECO:0000256" key="6">
    <source>
        <dbReference type="ARBA" id="ARBA00023180"/>
    </source>
</evidence>
<dbReference type="AlphaFoldDB" id="A0A0B7K316"/>
<dbReference type="InterPro" id="IPR017853">
    <property type="entry name" value="GH"/>
</dbReference>
<dbReference type="InterPro" id="IPR036962">
    <property type="entry name" value="Glyco_hydro_3_N_sf"/>
</dbReference>
<gene>
    <name evidence="12" type="ORF">BN869_000005327_1</name>
</gene>
<dbReference type="Gene3D" id="2.60.120.260">
    <property type="entry name" value="Galactose-binding domain-like"/>
    <property type="match status" value="1"/>
</dbReference>
<dbReference type="PANTHER" id="PTHR42715">
    <property type="entry name" value="BETA-GLUCOSIDASE"/>
    <property type="match status" value="1"/>
</dbReference>
<dbReference type="SUPFAM" id="SSF51445">
    <property type="entry name" value="(Trans)glycosidases"/>
    <property type="match status" value="1"/>
</dbReference>
<dbReference type="EC" id="3.2.1.21" evidence="4 10"/>
<evidence type="ECO:0000256" key="3">
    <source>
        <dbReference type="ARBA" id="ARBA00005336"/>
    </source>
</evidence>
<dbReference type="SMART" id="SM01217">
    <property type="entry name" value="Fn3_like"/>
    <property type="match status" value="1"/>
</dbReference>
<dbReference type="Gene3D" id="2.60.40.10">
    <property type="entry name" value="Immunoglobulins"/>
    <property type="match status" value="1"/>
</dbReference>
<dbReference type="PROSITE" id="PS51820">
    <property type="entry name" value="PA14"/>
    <property type="match status" value="1"/>
</dbReference>
<dbReference type="SUPFAM" id="SSF52279">
    <property type="entry name" value="Beta-D-glucan exohydrolase, C-terminal domain"/>
    <property type="match status" value="1"/>
</dbReference>
<proteinExistence type="inferred from homology"/>
<evidence type="ECO:0000256" key="4">
    <source>
        <dbReference type="ARBA" id="ARBA00012744"/>
    </source>
</evidence>
<dbReference type="PANTHER" id="PTHR42715:SF3">
    <property type="entry name" value="BETA-GLUCOSIDASE B-RELATED"/>
    <property type="match status" value="1"/>
</dbReference>
<reference evidence="12" key="1">
    <citation type="submission" date="2015-01" db="EMBL/GenBank/DDBJ databases">
        <authorList>
            <person name="Durling Mikael"/>
        </authorList>
    </citation>
    <scope>NUCLEOTIDE SEQUENCE</scope>
</reference>
<dbReference type="InterPro" id="IPR001764">
    <property type="entry name" value="Glyco_hydro_3_N"/>
</dbReference>
<evidence type="ECO:0000256" key="5">
    <source>
        <dbReference type="ARBA" id="ARBA00022801"/>
    </source>
</evidence>
<dbReference type="InterPro" id="IPR011658">
    <property type="entry name" value="PA14_dom"/>
</dbReference>
<keyword evidence="8 10" id="KW-0326">Glycosidase</keyword>